<evidence type="ECO:0000313" key="1">
    <source>
        <dbReference type="EMBL" id="AKS06925.1"/>
    </source>
</evidence>
<organism evidence="1 2">
    <name type="scientific">Pseudomonas trivialis</name>
    <dbReference type="NCBI Taxonomy" id="200450"/>
    <lineage>
        <taxon>Bacteria</taxon>
        <taxon>Pseudomonadati</taxon>
        <taxon>Pseudomonadota</taxon>
        <taxon>Gammaproteobacteria</taxon>
        <taxon>Pseudomonadales</taxon>
        <taxon>Pseudomonadaceae</taxon>
        <taxon>Pseudomonas</taxon>
    </lineage>
</organism>
<accession>A0A0H5ABB0</accession>
<name>A0A0H5ABB0_9PSED</name>
<evidence type="ECO:0000313" key="2">
    <source>
        <dbReference type="Proteomes" id="UP000036608"/>
    </source>
</evidence>
<dbReference type="KEGG" id="ptv:AA957_12645"/>
<proteinExistence type="predicted"/>
<dbReference type="PATRIC" id="fig|200450.3.peg.2607"/>
<reference evidence="2" key="2">
    <citation type="submission" date="2015-05" db="EMBL/GenBank/DDBJ databases">
        <authorList>
            <person name="Swarnkar M.K."/>
            <person name="Vyas P."/>
            <person name="Rahi P."/>
            <person name="Thakur R."/>
            <person name="Thakur N."/>
            <person name="Singh A.K."/>
            <person name="Gulati A."/>
        </authorList>
    </citation>
    <scope>NUCLEOTIDE SEQUENCE [LARGE SCALE GENOMIC DNA]</scope>
    <source>
        <strain evidence="2">745</strain>
    </source>
</reference>
<dbReference type="AlphaFoldDB" id="A0A0H5ABB0"/>
<dbReference type="EMBL" id="CP011507">
    <property type="protein sequence ID" value="AKS06925.1"/>
    <property type="molecule type" value="Genomic_DNA"/>
</dbReference>
<gene>
    <name evidence="1" type="ORF">AA957_12645</name>
</gene>
<reference evidence="1 2" key="1">
    <citation type="journal article" date="2015" name="Genome Announc.">
        <title>Complete Genome Sequence of the Rhizobacterium Pseudomonas trivialis Strain IHBB745 with Multiple Plant Growth-Promoting Activities and Tolerance to Desiccation and Alkalinity.</title>
        <authorList>
            <person name="Gulati A."/>
            <person name="Swarnkar M.K."/>
            <person name="Vyas P."/>
            <person name="Rahi P."/>
            <person name="Thakur R."/>
            <person name="Thakur N."/>
            <person name="Singh A.K."/>
        </authorList>
    </citation>
    <scope>NUCLEOTIDE SEQUENCE [LARGE SCALE GENOMIC DNA]</scope>
    <source>
        <strain evidence="2">745</strain>
    </source>
</reference>
<protein>
    <recommendedName>
        <fullName evidence="3">Phage minor tail</fullName>
    </recommendedName>
</protein>
<sequence>MAVETFGWCPMISATSLPEYRNRSSKFGTGYEQVVGDGPNNKMDSWPLTFVVKEAVARQIKDFLDRHAGNKSFFWTPPLGELSFFRASAPAITPNGAGMFTLTTTFTQSFLP</sequence>
<dbReference type="InterPro" id="IPR010265">
    <property type="entry name" value="Phage_lambda_TipM"/>
</dbReference>
<dbReference type="OrthoDB" id="8607203at2"/>
<dbReference type="Pfam" id="PF05939">
    <property type="entry name" value="Phage_min_tail"/>
    <property type="match status" value="1"/>
</dbReference>
<dbReference type="Proteomes" id="UP000036608">
    <property type="component" value="Chromosome"/>
</dbReference>
<evidence type="ECO:0008006" key="3">
    <source>
        <dbReference type="Google" id="ProtNLM"/>
    </source>
</evidence>
<dbReference type="RefSeq" id="WP_049710500.1">
    <property type="nucleotide sequence ID" value="NZ_CP011507.1"/>
</dbReference>